<evidence type="ECO:0000313" key="2">
    <source>
        <dbReference type="EMBL" id="PVH96903.1"/>
    </source>
</evidence>
<organism evidence="2 3">
    <name type="scientific">Periconia macrospinosa</name>
    <dbReference type="NCBI Taxonomy" id="97972"/>
    <lineage>
        <taxon>Eukaryota</taxon>
        <taxon>Fungi</taxon>
        <taxon>Dikarya</taxon>
        <taxon>Ascomycota</taxon>
        <taxon>Pezizomycotina</taxon>
        <taxon>Dothideomycetes</taxon>
        <taxon>Pleosporomycetidae</taxon>
        <taxon>Pleosporales</taxon>
        <taxon>Massarineae</taxon>
        <taxon>Periconiaceae</taxon>
        <taxon>Periconia</taxon>
    </lineage>
</organism>
<proteinExistence type="predicted"/>
<name>A0A2V1DH16_9PLEO</name>
<dbReference type="Pfam" id="PF26639">
    <property type="entry name" value="Het-6_barrel"/>
    <property type="match status" value="1"/>
</dbReference>
<dbReference type="EMBL" id="KZ805451">
    <property type="protein sequence ID" value="PVH96903.1"/>
    <property type="molecule type" value="Genomic_DNA"/>
</dbReference>
<dbReference type="AlphaFoldDB" id="A0A2V1DH16"/>
<dbReference type="Pfam" id="PF06985">
    <property type="entry name" value="HET"/>
    <property type="match status" value="1"/>
</dbReference>
<dbReference type="PANTHER" id="PTHR24148">
    <property type="entry name" value="ANKYRIN REPEAT DOMAIN-CONTAINING PROTEIN 39 HOMOLOG-RELATED"/>
    <property type="match status" value="1"/>
</dbReference>
<keyword evidence="3" id="KW-1185">Reference proteome</keyword>
<dbReference type="STRING" id="97972.A0A2V1DH16"/>
<dbReference type="PANTHER" id="PTHR24148:SF64">
    <property type="entry name" value="HETEROKARYON INCOMPATIBILITY DOMAIN-CONTAINING PROTEIN"/>
    <property type="match status" value="1"/>
</dbReference>
<accession>A0A2V1DH16</accession>
<sequence>MRLLSNSISGDLSLIDFTDDNTLKYAILSHTWRNDGDEVTFKDIVKKTGTQKPGYEKLRFCEKQAASDGIQFFWVDTHVSSSAQPDRRTTQLSNEARIYNHNTLSYCLSNSAYYHSSSVELYIQRLKTGIQIMNGRLYGDLDPTLHEIRLLHIEYSSSATAHIRCQLEVVKFSDNPQYEALSYVWGTDEPVNTIFINNEPFPVRQNLFSALKRLRSRSEPVKIWIDAICINQENTGERNHQVRQMGNIYSQAQRVIIWLGEEEQGGNFALQHIKRWNDSLWSEQLLDTMATEHELDMLFDPNAWRAMALLFNRPWWRRIWVIQEVALSRSARLQCGSESCDWNDFLRARTLWSSFSEPQRSDLINEEEHAMIHNCEYDISIVIAILQNKSLNPSEMGLLSLIRLLNRYEATDCRDKLYALLGIKQCVDIIVNPDYDTSPSQVYTEFVRAFLRDKKRLSVIGGGGIGHSRLEPSISLPSWVPDLRRLDMIDDYCLFSAAGDTEAAASISDDSMYLSANGVLCCDIDTILPRPENRDVILRSTWLRLALNQPQQCYPTGIPLLQAYFRTIIADSSRIGAGRTGFQATDETENFYDLVRSFLYLLGSTSTIPIPENSFTEDKLNEVEKFNDYVSGFARWRGDLPTNLSELDILEPFLGRQGSDSFLSLPPCTDNRRGFNSRFAFAYAVGNFCRKRSFFVTNDGHFGLAPPGTQKGDVICVLFGCEMPLIVRPMVDTYLLVGSCYIYGMMHGEMLERVDEGKLHISKIVFE</sequence>
<protein>
    <submittedName>
        <fullName evidence="2">HET-domain-containing protein</fullName>
    </submittedName>
</protein>
<evidence type="ECO:0000259" key="1">
    <source>
        <dbReference type="Pfam" id="PF06985"/>
    </source>
</evidence>
<dbReference type="InterPro" id="IPR010730">
    <property type="entry name" value="HET"/>
</dbReference>
<gene>
    <name evidence="2" type="ORF">DM02DRAFT_674485</name>
</gene>
<reference evidence="2 3" key="1">
    <citation type="journal article" date="2018" name="Sci. Rep.">
        <title>Comparative genomics provides insights into the lifestyle and reveals functional heterogeneity of dark septate endophytic fungi.</title>
        <authorList>
            <person name="Knapp D.G."/>
            <person name="Nemeth J.B."/>
            <person name="Barry K."/>
            <person name="Hainaut M."/>
            <person name="Henrissat B."/>
            <person name="Johnson J."/>
            <person name="Kuo A."/>
            <person name="Lim J.H.P."/>
            <person name="Lipzen A."/>
            <person name="Nolan M."/>
            <person name="Ohm R.A."/>
            <person name="Tamas L."/>
            <person name="Grigoriev I.V."/>
            <person name="Spatafora J.W."/>
            <person name="Nagy L.G."/>
            <person name="Kovacs G.M."/>
        </authorList>
    </citation>
    <scope>NUCLEOTIDE SEQUENCE [LARGE SCALE GENOMIC DNA]</scope>
    <source>
        <strain evidence="2 3">DSE2036</strain>
    </source>
</reference>
<dbReference type="PROSITE" id="PS50007">
    <property type="entry name" value="PIPLC_X_DOMAIN"/>
    <property type="match status" value="1"/>
</dbReference>
<evidence type="ECO:0000313" key="3">
    <source>
        <dbReference type="Proteomes" id="UP000244855"/>
    </source>
</evidence>
<dbReference type="OrthoDB" id="2157530at2759"/>
<dbReference type="InterPro" id="IPR052895">
    <property type="entry name" value="HetReg/Transcr_Mod"/>
</dbReference>
<feature type="domain" description="Heterokaryon incompatibility" evidence="1">
    <location>
        <begin position="178"/>
        <end position="324"/>
    </location>
</feature>
<dbReference type="Proteomes" id="UP000244855">
    <property type="component" value="Unassembled WGS sequence"/>
</dbReference>